<keyword evidence="2" id="KW-1185">Reference proteome</keyword>
<accession>A0ABW1GF34</accession>
<sequence length="284" mass="29510">MIRTAAGWCVALPPGGQDQGMRVTMTSAVARTGRTNEDFTGALPTAAVLVDGAGIPGTAAVCRHGVAWYANLLGGSLLGLLSLAPDRGLPELLAEAIERVTDDHRDTCDVAAAISPSAAVAVLRLSDGLAEYLVLGDATLVLDRADGGPLVVSDPREVVISRPYASALEATAEGSDAYHRVLRELRANRNQPGGFWVAKDDPRAADEAITGSRPVSELAGAALLSNGAARIVDRFRLADWPTVIALLASSGPADIIRRVRQAETRHAVTPDDATIAHCTGLGEA</sequence>
<comment type="caution">
    <text evidence="1">The sequence shown here is derived from an EMBL/GenBank/DDBJ whole genome shotgun (WGS) entry which is preliminary data.</text>
</comment>
<reference evidence="2" key="1">
    <citation type="journal article" date="2019" name="Int. J. Syst. Evol. Microbiol.">
        <title>The Global Catalogue of Microorganisms (GCM) 10K type strain sequencing project: providing services to taxonomists for standard genome sequencing and annotation.</title>
        <authorList>
            <consortium name="The Broad Institute Genomics Platform"/>
            <consortium name="The Broad Institute Genome Sequencing Center for Infectious Disease"/>
            <person name="Wu L."/>
            <person name="Ma J."/>
        </authorList>
    </citation>
    <scope>NUCLEOTIDE SEQUENCE [LARGE SCALE GENOMIC DNA]</scope>
    <source>
        <strain evidence="2">JCM 4147</strain>
    </source>
</reference>
<evidence type="ECO:0000313" key="2">
    <source>
        <dbReference type="Proteomes" id="UP001596200"/>
    </source>
</evidence>
<dbReference type="EMBL" id="JBHSPU010000001">
    <property type="protein sequence ID" value="MFC5912202.1"/>
    <property type="molecule type" value="Genomic_DNA"/>
</dbReference>
<dbReference type="Proteomes" id="UP001596200">
    <property type="component" value="Unassembled WGS sequence"/>
</dbReference>
<protein>
    <submittedName>
        <fullName evidence="1">Integrase</fullName>
    </submittedName>
</protein>
<proteinExistence type="predicted"/>
<gene>
    <name evidence="1" type="ORF">ACFP1B_01925</name>
</gene>
<name>A0ABW1GF34_9ACTN</name>
<dbReference type="RefSeq" id="WP_344508478.1">
    <property type="nucleotide sequence ID" value="NZ_BAAATU010000007.1"/>
</dbReference>
<evidence type="ECO:0000313" key="1">
    <source>
        <dbReference type="EMBL" id="MFC5912202.1"/>
    </source>
</evidence>
<organism evidence="1 2">
    <name type="scientific">Streptomyces pulveraceus</name>
    <dbReference type="NCBI Taxonomy" id="68258"/>
    <lineage>
        <taxon>Bacteria</taxon>
        <taxon>Bacillati</taxon>
        <taxon>Actinomycetota</taxon>
        <taxon>Actinomycetes</taxon>
        <taxon>Kitasatosporales</taxon>
        <taxon>Streptomycetaceae</taxon>
        <taxon>Streptomyces</taxon>
    </lineage>
</organism>